<evidence type="ECO:0000256" key="1">
    <source>
        <dbReference type="ARBA" id="ARBA00004123"/>
    </source>
</evidence>
<dbReference type="PANTHER" id="PTHR15741">
    <property type="entry name" value="BASIC HELIX-LOOP-HELIX ZIP TRANSCRIPTION FACTOR"/>
    <property type="match status" value="1"/>
</dbReference>
<evidence type="ECO:0000256" key="4">
    <source>
        <dbReference type="ARBA" id="ARBA00023163"/>
    </source>
</evidence>
<reference evidence="10" key="1">
    <citation type="submission" date="2025-08" db="UniProtKB">
        <authorList>
            <consortium name="RefSeq"/>
        </authorList>
    </citation>
    <scope>IDENTIFICATION</scope>
</reference>
<evidence type="ECO:0000256" key="6">
    <source>
        <dbReference type="SAM" id="Coils"/>
    </source>
</evidence>
<keyword evidence="5" id="KW-0539">Nucleus</keyword>
<dbReference type="RefSeq" id="XP_060028452.1">
    <property type="nucleotide sequence ID" value="XM_060172469.1"/>
</dbReference>
<dbReference type="SUPFAM" id="SSF47459">
    <property type="entry name" value="HLH, helix-loop-helix DNA-binding domain"/>
    <property type="match status" value="1"/>
</dbReference>
<evidence type="ECO:0000256" key="2">
    <source>
        <dbReference type="ARBA" id="ARBA00023015"/>
    </source>
</evidence>
<evidence type="ECO:0000256" key="7">
    <source>
        <dbReference type="SAM" id="MobiDB-lite"/>
    </source>
</evidence>
<dbReference type="Proteomes" id="UP001652624">
    <property type="component" value="Chromosome 15"/>
</dbReference>
<keyword evidence="2" id="KW-0805">Transcription regulation</keyword>
<accession>A0ABM3VVU2</accession>
<keyword evidence="9" id="KW-1185">Reference proteome</keyword>
<evidence type="ECO:0000259" key="8">
    <source>
        <dbReference type="PROSITE" id="PS50888"/>
    </source>
</evidence>
<evidence type="ECO:0000256" key="5">
    <source>
        <dbReference type="ARBA" id="ARBA00023242"/>
    </source>
</evidence>
<dbReference type="Pfam" id="PF00010">
    <property type="entry name" value="HLH"/>
    <property type="match status" value="1"/>
</dbReference>
<feature type="domain" description="BHLH" evidence="8">
    <location>
        <begin position="1"/>
        <end position="39"/>
    </location>
</feature>
<dbReference type="GeneID" id="103112552"/>
<dbReference type="PROSITE" id="PS50888">
    <property type="entry name" value="BHLH"/>
    <property type="match status" value="1"/>
</dbReference>
<comment type="subcellular location">
    <subcellularLocation>
        <location evidence="1">Nucleus</location>
    </subcellularLocation>
</comment>
<organism evidence="9 10">
    <name type="scientific">Erinaceus europaeus</name>
    <name type="common">Western European hedgehog</name>
    <dbReference type="NCBI Taxonomy" id="9365"/>
    <lineage>
        <taxon>Eukaryota</taxon>
        <taxon>Metazoa</taxon>
        <taxon>Chordata</taxon>
        <taxon>Craniata</taxon>
        <taxon>Vertebrata</taxon>
        <taxon>Euteleostomi</taxon>
        <taxon>Mammalia</taxon>
        <taxon>Eutheria</taxon>
        <taxon>Laurasiatheria</taxon>
        <taxon>Eulipotyphla</taxon>
        <taxon>Erinaceidae</taxon>
        <taxon>Erinaceinae</taxon>
        <taxon>Erinaceus</taxon>
    </lineage>
</organism>
<feature type="coiled-coil region" evidence="6">
    <location>
        <begin position="88"/>
        <end position="157"/>
    </location>
</feature>
<evidence type="ECO:0000256" key="3">
    <source>
        <dbReference type="ARBA" id="ARBA00023125"/>
    </source>
</evidence>
<dbReference type="PANTHER" id="PTHR15741:SF27">
    <property type="entry name" value="TRANSCRIPTION FACTOR AP-4"/>
    <property type="match status" value="1"/>
</dbReference>
<dbReference type="CDD" id="cd11419">
    <property type="entry name" value="bHLHzip_TFAP4"/>
    <property type="match status" value="1"/>
</dbReference>
<feature type="compositionally biased region" description="Low complexity" evidence="7">
    <location>
        <begin position="245"/>
        <end position="255"/>
    </location>
</feature>
<keyword evidence="4" id="KW-0804">Transcription</keyword>
<sequence>MQSINAGFQSLKTLIPHTDGEKLSKAAILQQTAEYIFSLEQEKTRLLQQNTQLKRFIQELSGSSPKRRRAEDKDEGIGSPDIWEDEKAEDLRREMIELRQQLDKERSVRMMLEEQVRSLEAHMYPEKLKVIAQQVQLQQQQEQVRLLHQEKLEREQQHLRTQLLPPPAPTHHPTVIVPAPPPPSHHINVVTMGPSSVINSVSTSRQNLDTIVQAIQHIEGTQERQEQEEEQRRAVIVKSVRSCPDAPASDSASDSEASDSDAMDQSREELAGLGALP</sequence>
<gene>
    <name evidence="10" type="primary">TFAP4</name>
</gene>
<keyword evidence="3" id="KW-0238">DNA-binding</keyword>
<protein>
    <submittedName>
        <fullName evidence="10">Transcription factor AP-4 isoform X3</fullName>
    </submittedName>
</protein>
<evidence type="ECO:0000313" key="9">
    <source>
        <dbReference type="Proteomes" id="UP001652624"/>
    </source>
</evidence>
<name>A0ABM3VVU2_ERIEU</name>
<feature type="region of interest" description="Disordered" evidence="7">
    <location>
        <begin position="220"/>
        <end position="277"/>
    </location>
</feature>
<keyword evidence="6" id="KW-0175">Coiled coil</keyword>
<proteinExistence type="predicted"/>
<dbReference type="InterPro" id="IPR011598">
    <property type="entry name" value="bHLH_dom"/>
</dbReference>
<feature type="region of interest" description="Disordered" evidence="7">
    <location>
        <begin position="59"/>
        <end position="81"/>
    </location>
</feature>
<dbReference type="InterPro" id="IPR036638">
    <property type="entry name" value="HLH_DNA-bd_sf"/>
</dbReference>
<feature type="compositionally biased region" description="Basic and acidic residues" evidence="7">
    <location>
        <begin position="220"/>
        <end position="233"/>
    </location>
</feature>
<dbReference type="InterPro" id="IPR052207">
    <property type="entry name" value="Max-like/E-box_TFs"/>
</dbReference>
<dbReference type="SMART" id="SM00353">
    <property type="entry name" value="HLH"/>
    <property type="match status" value="1"/>
</dbReference>
<dbReference type="Gene3D" id="4.10.280.10">
    <property type="entry name" value="Helix-loop-helix DNA-binding domain"/>
    <property type="match status" value="1"/>
</dbReference>
<evidence type="ECO:0000313" key="10">
    <source>
        <dbReference type="RefSeq" id="XP_060028452.1"/>
    </source>
</evidence>